<evidence type="ECO:0000256" key="3">
    <source>
        <dbReference type="SAM" id="Phobius"/>
    </source>
</evidence>
<feature type="transmembrane region" description="Helical" evidence="3">
    <location>
        <begin position="246"/>
        <end position="268"/>
    </location>
</feature>
<keyword evidence="1" id="KW-0393">Immunoglobulin domain</keyword>
<evidence type="ECO:0000256" key="1">
    <source>
        <dbReference type="ARBA" id="ARBA00023319"/>
    </source>
</evidence>
<feature type="region of interest" description="Disordered" evidence="2">
    <location>
        <begin position="333"/>
        <end position="507"/>
    </location>
</feature>
<name>A0AAJ7VK51_LATCA</name>
<feature type="chain" id="PRO_5042496374" evidence="4">
    <location>
        <begin position="25"/>
        <end position="507"/>
    </location>
</feature>
<protein>
    <submittedName>
        <fullName evidence="7">LOW QUALITY PROTEIN: cell surface A33 antigen</fullName>
    </submittedName>
</protein>
<dbReference type="AlphaFoldDB" id="A0AAJ7VK51"/>
<evidence type="ECO:0000256" key="4">
    <source>
        <dbReference type="SAM" id="SignalP"/>
    </source>
</evidence>
<evidence type="ECO:0000256" key="2">
    <source>
        <dbReference type="SAM" id="MobiDB-lite"/>
    </source>
</evidence>
<evidence type="ECO:0000259" key="5">
    <source>
        <dbReference type="PROSITE" id="PS50835"/>
    </source>
</evidence>
<dbReference type="InterPro" id="IPR013106">
    <property type="entry name" value="Ig_V-set"/>
</dbReference>
<dbReference type="InterPro" id="IPR003599">
    <property type="entry name" value="Ig_sub"/>
</dbReference>
<dbReference type="InterPro" id="IPR013783">
    <property type="entry name" value="Ig-like_fold"/>
</dbReference>
<keyword evidence="3" id="KW-0472">Membrane</keyword>
<feature type="domain" description="Ig-like" evidence="5">
    <location>
        <begin position="147"/>
        <end position="235"/>
    </location>
</feature>
<evidence type="ECO:0000313" key="7">
    <source>
        <dbReference type="RefSeq" id="XP_018557999.1"/>
    </source>
</evidence>
<reference evidence="7" key="1">
    <citation type="submission" date="2025-08" db="UniProtKB">
        <authorList>
            <consortium name="RefSeq"/>
        </authorList>
    </citation>
    <scope>IDENTIFICATION</scope>
    <source>
        <tissue evidence="7">Brain</tissue>
    </source>
</reference>
<gene>
    <name evidence="7" type="primary">LOC108901102</name>
</gene>
<dbReference type="PANTHER" id="PTHR44969:SF1">
    <property type="entry name" value="CELL SURFACE A33 ANTIGEN"/>
    <property type="match status" value="1"/>
</dbReference>
<keyword evidence="4" id="KW-0732">Signal</keyword>
<dbReference type="PROSITE" id="PS50835">
    <property type="entry name" value="IG_LIKE"/>
    <property type="match status" value="2"/>
</dbReference>
<accession>A0AAJ7VK51</accession>
<keyword evidence="3" id="KW-1133">Transmembrane helix</keyword>
<dbReference type="InterPro" id="IPR013151">
    <property type="entry name" value="Immunoglobulin_dom"/>
</dbReference>
<dbReference type="SUPFAM" id="SSF48726">
    <property type="entry name" value="Immunoglobulin"/>
    <property type="match status" value="2"/>
</dbReference>
<evidence type="ECO:0000313" key="6">
    <source>
        <dbReference type="Proteomes" id="UP000694890"/>
    </source>
</evidence>
<dbReference type="Proteomes" id="UP000694890">
    <property type="component" value="Linkage group LG1"/>
</dbReference>
<dbReference type="InterPro" id="IPR007110">
    <property type="entry name" value="Ig-like_dom"/>
</dbReference>
<dbReference type="GO" id="GO:0005886">
    <property type="term" value="C:plasma membrane"/>
    <property type="evidence" value="ECO:0007669"/>
    <property type="project" value="InterPro"/>
</dbReference>
<keyword evidence="3" id="KW-0812">Transmembrane</keyword>
<dbReference type="KEGG" id="lcf:108901102"/>
<organism evidence="6 7">
    <name type="scientific">Lates calcarifer</name>
    <name type="common">Barramundi</name>
    <name type="synonym">Holocentrus calcarifer</name>
    <dbReference type="NCBI Taxonomy" id="8187"/>
    <lineage>
        <taxon>Eukaryota</taxon>
        <taxon>Metazoa</taxon>
        <taxon>Chordata</taxon>
        <taxon>Craniata</taxon>
        <taxon>Vertebrata</taxon>
        <taxon>Euteleostomi</taxon>
        <taxon>Actinopterygii</taxon>
        <taxon>Neopterygii</taxon>
        <taxon>Teleostei</taxon>
        <taxon>Neoteleostei</taxon>
        <taxon>Acanthomorphata</taxon>
        <taxon>Carangaria</taxon>
        <taxon>Carangaria incertae sedis</taxon>
        <taxon>Centropomidae</taxon>
        <taxon>Lates</taxon>
    </lineage>
</organism>
<dbReference type="Pfam" id="PF00047">
    <property type="entry name" value="ig"/>
    <property type="match status" value="1"/>
</dbReference>
<sequence>MTTKRQLGWQKLFLILTVLPCCRSLQVSIPQPEYKVARGNDITLTCSFVPAQPHITTLILKWEAFSDIDGGPTKAVATYFTNAPTDIAPAYEGRASLEVDLTNHVSTLQLKKVTMQDNRSFQCSVIIPGDDEGTTAATTSLLVLVAPSAPICRIQGKAEYWHDISLTCMSEEGSPKPTYDWKSYSVQNVPRQLPPKATDKDGVLSLFNISREISGFYICTSKNPIASASCNLTLAVMPGGMNEASFAGIIGGVVAGLLLLGILIFCCYRRNSKKGTYAEGAPGEVEFYDRDAPESGEQYEDDKPNSELKHHKQYEDNIVPQNNYSEGQAGIKFEDDQHSYSSSKERNDGKASDIDSQHYRGDQRDQYRGSRDRLDDQRDRYGGSREHLDDKRNYSGSRDRLEDQRDRYGSRDRLDDKRNYSGSRDRLDDQRDRYGGSRDRLDDQRDRYGGSRDRLDDQRDRYGSRDRLDDQRNRYGSRDRLDDRHDRYGGSRDRLDYSDDQYRNRYE</sequence>
<proteinExistence type="predicted"/>
<dbReference type="Gene3D" id="2.60.40.10">
    <property type="entry name" value="Immunoglobulins"/>
    <property type="match status" value="2"/>
</dbReference>
<dbReference type="RefSeq" id="XP_018557999.1">
    <property type="nucleotide sequence ID" value="XM_018702483.2"/>
</dbReference>
<feature type="signal peptide" evidence="4">
    <location>
        <begin position="1"/>
        <end position="24"/>
    </location>
</feature>
<dbReference type="InterPro" id="IPR042474">
    <property type="entry name" value="A33"/>
</dbReference>
<dbReference type="GeneID" id="108901102"/>
<dbReference type="InterPro" id="IPR036179">
    <property type="entry name" value="Ig-like_dom_sf"/>
</dbReference>
<feature type="domain" description="Ig-like" evidence="5">
    <location>
        <begin position="20"/>
        <end position="140"/>
    </location>
</feature>
<dbReference type="SMART" id="SM00409">
    <property type="entry name" value="IG"/>
    <property type="match status" value="2"/>
</dbReference>
<dbReference type="PANTHER" id="PTHR44969">
    <property type="entry name" value="CELL SURFACE A33 ANTIGEN"/>
    <property type="match status" value="1"/>
</dbReference>
<dbReference type="Pfam" id="PF07686">
    <property type="entry name" value="V-set"/>
    <property type="match status" value="1"/>
</dbReference>